<proteinExistence type="predicted"/>
<reference evidence="2 3" key="1">
    <citation type="journal article" date="2012" name="Science">
        <title>The Paleozoic origin of enzymatic lignin decomposition reconstructed from 31 fungal genomes.</title>
        <authorList>
            <person name="Floudas D."/>
            <person name="Binder M."/>
            <person name="Riley R."/>
            <person name="Barry K."/>
            <person name="Blanchette R.A."/>
            <person name="Henrissat B."/>
            <person name="Martinez A.T."/>
            <person name="Otillar R."/>
            <person name="Spatafora J.W."/>
            <person name="Yadav J.S."/>
            <person name="Aerts A."/>
            <person name="Benoit I."/>
            <person name="Boyd A."/>
            <person name="Carlson A."/>
            <person name="Copeland A."/>
            <person name="Coutinho P.M."/>
            <person name="de Vries R.P."/>
            <person name="Ferreira P."/>
            <person name="Findley K."/>
            <person name="Foster B."/>
            <person name="Gaskell J."/>
            <person name="Glotzer D."/>
            <person name="Gorecki P."/>
            <person name="Heitman J."/>
            <person name="Hesse C."/>
            <person name="Hori C."/>
            <person name="Igarashi K."/>
            <person name="Jurgens J.A."/>
            <person name="Kallen N."/>
            <person name="Kersten P."/>
            <person name="Kohler A."/>
            <person name="Kuees U."/>
            <person name="Kumar T.K.A."/>
            <person name="Kuo A."/>
            <person name="LaButti K."/>
            <person name="Larrondo L.F."/>
            <person name="Lindquist E."/>
            <person name="Ling A."/>
            <person name="Lombard V."/>
            <person name="Lucas S."/>
            <person name="Lundell T."/>
            <person name="Martin R."/>
            <person name="McLaughlin D.J."/>
            <person name="Morgenstern I."/>
            <person name="Morin E."/>
            <person name="Murat C."/>
            <person name="Nagy L.G."/>
            <person name="Nolan M."/>
            <person name="Ohm R.A."/>
            <person name="Patyshakuliyeva A."/>
            <person name="Rokas A."/>
            <person name="Ruiz-Duenas F.J."/>
            <person name="Sabat G."/>
            <person name="Salamov A."/>
            <person name="Samejima M."/>
            <person name="Schmutz J."/>
            <person name="Slot J.C."/>
            <person name="St John F."/>
            <person name="Stenlid J."/>
            <person name="Sun H."/>
            <person name="Sun S."/>
            <person name="Syed K."/>
            <person name="Tsang A."/>
            <person name="Wiebenga A."/>
            <person name="Young D."/>
            <person name="Pisabarro A."/>
            <person name="Eastwood D.C."/>
            <person name="Martin F."/>
            <person name="Cullen D."/>
            <person name="Grigoriev I.V."/>
            <person name="Hibbett D.S."/>
        </authorList>
    </citation>
    <scope>NUCLEOTIDE SEQUENCE [LARGE SCALE GENOMIC DNA]</scope>
    <source>
        <strain evidence="2 3">MD-104</strain>
    </source>
</reference>
<feature type="region of interest" description="Disordered" evidence="1">
    <location>
        <begin position="87"/>
        <end position="129"/>
    </location>
</feature>
<evidence type="ECO:0000313" key="2">
    <source>
        <dbReference type="EMBL" id="PCH45108.1"/>
    </source>
</evidence>
<dbReference type="EMBL" id="KB468168">
    <property type="protein sequence ID" value="PCH45108.1"/>
    <property type="molecule type" value="Genomic_DNA"/>
</dbReference>
<feature type="region of interest" description="Disordered" evidence="1">
    <location>
        <begin position="767"/>
        <end position="810"/>
    </location>
</feature>
<feature type="region of interest" description="Disordered" evidence="1">
    <location>
        <begin position="164"/>
        <end position="203"/>
    </location>
</feature>
<evidence type="ECO:0000256" key="1">
    <source>
        <dbReference type="SAM" id="MobiDB-lite"/>
    </source>
</evidence>
<feature type="compositionally biased region" description="Basic residues" evidence="1">
    <location>
        <begin position="825"/>
        <end position="841"/>
    </location>
</feature>
<feature type="region of interest" description="Disordered" evidence="1">
    <location>
        <begin position="823"/>
        <end position="850"/>
    </location>
</feature>
<gene>
    <name evidence="2" type="ORF">WOLCODRAFT_155116</name>
</gene>
<feature type="compositionally biased region" description="Low complexity" evidence="1">
    <location>
        <begin position="730"/>
        <end position="747"/>
    </location>
</feature>
<name>A0A2H3K4M0_WOLCO</name>
<dbReference type="Proteomes" id="UP000218811">
    <property type="component" value="Unassembled WGS sequence"/>
</dbReference>
<evidence type="ECO:0000313" key="3">
    <source>
        <dbReference type="Proteomes" id="UP000218811"/>
    </source>
</evidence>
<feature type="compositionally biased region" description="Basic residues" evidence="1">
    <location>
        <begin position="774"/>
        <end position="795"/>
    </location>
</feature>
<feature type="compositionally biased region" description="Basic and acidic residues" evidence="1">
    <location>
        <begin position="96"/>
        <end position="116"/>
    </location>
</feature>
<dbReference type="AlphaFoldDB" id="A0A2H3K4M0"/>
<organism evidence="2 3">
    <name type="scientific">Wolfiporia cocos (strain MD-104)</name>
    <name type="common">Brown rot fungus</name>
    <dbReference type="NCBI Taxonomy" id="742152"/>
    <lineage>
        <taxon>Eukaryota</taxon>
        <taxon>Fungi</taxon>
        <taxon>Dikarya</taxon>
        <taxon>Basidiomycota</taxon>
        <taxon>Agaricomycotina</taxon>
        <taxon>Agaricomycetes</taxon>
        <taxon>Polyporales</taxon>
        <taxon>Phaeolaceae</taxon>
        <taxon>Wolfiporia</taxon>
    </lineage>
</organism>
<feature type="region of interest" description="Disordered" evidence="1">
    <location>
        <begin position="728"/>
        <end position="748"/>
    </location>
</feature>
<sequence>MLHLEFIILYLQQLILNLARRRTAFDDVVDAALARIIYFICDVVAWVVSRPISSLSIVAGILLVNIVSARMLRWRVGVPCKANSSETRSRLTRQAVQREADTDSTDIRPPHADHINIPRHGTAPTSMVTSTPIKIQERLRQQAYHGKAASNNKPADIEHCVPVVTSAPPLDPTTDAYTPPRHTSRTRCPPVTVATDRSCTVDPPSPAARIVSSVSTRILLDWVSIMRTFAGVSSTTPPAPAPTISESSSSLLPITPSPTNYATKLTSNTPTESISLTSYVAYTPLSTFPSTYTPIPSGADHTPITISTADDDTIWYLSPADMPAIAALCSRFHILNHAMLHSMQERLPDGPESAYAADPTVWFRMRIAHPTAEDSDAPWDGLVVLTLVAPHDPAAHFRVWLRDHALGLRVRIVQDWAAFVATTSEDDPMAKHTWPGEEEQTQEQPCVRDFDPSAYADVPFVPREGRDEYIAMPEDYGFGADPLYDAMHTSNPYGEHDATSNAHQGASMPFAPFECDEYTAQACEEQHYADDQYGAAPYADQGASMPFAPFECDEYIAQACEEQYYADDQYANAPYADDQYIAMPSAYDFASNAHYTDDAHFVTDGHFAADAYFAADTYFADTYENFEQLPPPAVEPATRWDYTQEDTLRSDVPSFAAYGAPFFVPLQVQVPRSEAPFFIPPQVKVPSSGAPLFTPPQPKIPSADEPLFAPSHVHVACPSAPEPFAPLPSPASASVSASVTSTDASPVPLRDVSNVQTAQACDDTLDFEAVPQSRQRRNKTRRAGANLTKRRHRRAAERAAEEEEPAEDVPKRFSVELKLEEPRRPTRRAGVRRTAQRHRKAAERTVERASNGEHSLHLLCEVGADVGNRGGRNSEWPLLQPAQVGMDGMRTAYPSPCAPAIVVGTAPA</sequence>
<protein>
    <submittedName>
        <fullName evidence="2">Uncharacterized protein</fullName>
    </submittedName>
</protein>
<keyword evidence="3" id="KW-1185">Reference proteome</keyword>
<accession>A0A2H3K4M0</accession>